<organism evidence="1 2">
    <name type="scientific">Amniculicola lignicola CBS 123094</name>
    <dbReference type="NCBI Taxonomy" id="1392246"/>
    <lineage>
        <taxon>Eukaryota</taxon>
        <taxon>Fungi</taxon>
        <taxon>Dikarya</taxon>
        <taxon>Ascomycota</taxon>
        <taxon>Pezizomycotina</taxon>
        <taxon>Dothideomycetes</taxon>
        <taxon>Pleosporomycetidae</taxon>
        <taxon>Pleosporales</taxon>
        <taxon>Amniculicolaceae</taxon>
        <taxon>Amniculicola</taxon>
    </lineage>
</organism>
<dbReference type="InterPro" id="IPR040632">
    <property type="entry name" value="Sulfotransfer_4"/>
</dbReference>
<dbReference type="InterPro" id="IPR027417">
    <property type="entry name" value="P-loop_NTPase"/>
</dbReference>
<evidence type="ECO:0000313" key="2">
    <source>
        <dbReference type="Proteomes" id="UP000799779"/>
    </source>
</evidence>
<dbReference type="SUPFAM" id="SSF52540">
    <property type="entry name" value="P-loop containing nucleoside triphosphate hydrolases"/>
    <property type="match status" value="1"/>
</dbReference>
<accession>A0A6A5WA58</accession>
<reference evidence="1" key="1">
    <citation type="journal article" date="2020" name="Stud. Mycol.">
        <title>101 Dothideomycetes genomes: a test case for predicting lifestyles and emergence of pathogens.</title>
        <authorList>
            <person name="Haridas S."/>
            <person name="Albert R."/>
            <person name="Binder M."/>
            <person name="Bloem J."/>
            <person name="Labutti K."/>
            <person name="Salamov A."/>
            <person name="Andreopoulos B."/>
            <person name="Baker S."/>
            <person name="Barry K."/>
            <person name="Bills G."/>
            <person name="Bluhm B."/>
            <person name="Cannon C."/>
            <person name="Castanera R."/>
            <person name="Culley D."/>
            <person name="Daum C."/>
            <person name="Ezra D."/>
            <person name="Gonzalez J."/>
            <person name="Henrissat B."/>
            <person name="Kuo A."/>
            <person name="Liang C."/>
            <person name="Lipzen A."/>
            <person name="Lutzoni F."/>
            <person name="Magnuson J."/>
            <person name="Mondo S."/>
            <person name="Nolan M."/>
            <person name="Ohm R."/>
            <person name="Pangilinan J."/>
            <person name="Park H.-J."/>
            <person name="Ramirez L."/>
            <person name="Alfaro M."/>
            <person name="Sun H."/>
            <person name="Tritt A."/>
            <person name="Yoshinaga Y."/>
            <person name="Zwiers L.-H."/>
            <person name="Turgeon B."/>
            <person name="Goodwin S."/>
            <person name="Spatafora J."/>
            <person name="Crous P."/>
            <person name="Grigoriev I."/>
        </authorList>
    </citation>
    <scope>NUCLEOTIDE SEQUENCE</scope>
    <source>
        <strain evidence="1">CBS 123094</strain>
    </source>
</reference>
<protein>
    <recommendedName>
        <fullName evidence="3">NAD dependent epimerase/dehydratase</fullName>
    </recommendedName>
</protein>
<dbReference type="PANTHER" id="PTHR36978:SF4">
    <property type="entry name" value="P-LOOP CONTAINING NUCLEOSIDE TRIPHOSPHATE HYDROLASE PROTEIN"/>
    <property type="match status" value="1"/>
</dbReference>
<sequence>MAPKPPARKKPMRVLCLGPSRTGTTSLSSALRKLGYTPHTIRNVISDAGEMAHWTDAIQNTLLSTSKLPPADRLRPPYGLKQFDEMLGDYDAVADFPAALFARELIELYPEAKVILTVRKYEDWEKDVEETWVVLFTWRLFIVCSFLGVTKTAPFIRFMHLCFRAFNRNIYSGPDSKKAFEKHYQMVRELVPKGNLLEFGPEFEWEPLCKFLGEKVPKGEKYPHLNQGPVIRKRIEGMYDGLVWLYRGGFFY</sequence>
<dbReference type="EMBL" id="ML977657">
    <property type="protein sequence ID" value="KAF1994506.1"/>
    <property type="molecule type" value="Genomic_DNA"/>
</dbReference>
<evidence type="ECO:0008006" key="3">
    <source>
        <dbReference type="Google" id="ProtNLM"/>
    </source>
</evidence>
<proteinExistence type="predicted"/>
<name>A0A6A5WA58_9PLEO</name>
<dbReference type="Gene3D" id="3.40.50.300">
    <property type="entry name" value="P-loop containing nucleotide triphosphate hydrolases"/>
    <property type="match status" value="1"/>
</dbReference>
<keyword evidence="2" id="KW-1185">Reference proteome</keyword>
<evidence type="ECO:0000313" key="1">
    <source>
        <dbReference type="EMBL" id="KAF1994506.1"/>
    </source>
</evidence>
<gene>
    <name evidence="1" type="ORF">P154DRAFT_447468</name>
</gene>
<dbReference type="Proteomes" id="UP000799779">
    <property type="component" value="Unassembled WGS sequence"/>
</dbReference>
<dbReference type="OrthoDB" id="408152at2759"/>
<dbReference type="Pfam" id="PF17784">
    <property type="entry name" value="Sulfotransfer_4"/>
    <property type="match status" value="1"/>
</dbReference>
<dbReference type="AlphaFoldDB" id="A0A6A5WA58"/>
<dbReference type="PANTHER" id="PTHR36978">
    <property type="entry name" value="P-LOOP CONTAINING NUCLEOTIDE TRIPHOSPHATE HYDROLASE"/>
    <property type="match status" value="1"/>
</dbReference>